<dbReference type="Gene3D" id="1.25.40.10">
    <property type="entry name" value="Tetratricopeptide repeat domain"/>
    <property type="match status" value="1"/>
</dbReference>
<dbReference type="InterPro" id="IPR006597">
    <property type="entry name" value="Sel1-like"/>
</dbReference>
<gene>
    <name evidence="2" type="ORF">AYI68_g5250</name>
</gene>
<dbReference type="GO" id="GO:0032153">
    <property type="term" value="C:cell division site"/>
    <property type="evidence" value="ECO:0007669"/>
    <property type="project" value="TreeGrafter"/>
</dbReference>
<dbReference type="EMBL" id="LSSL01003283">
    <property type="protein sequence ID" value="OLY80649.1"/>
    <property type="molecule type" value="Genomic_DNA"/>
</dbReference>
<keyword evidence="3" id="KW-1185">Reference proteome</keyword>
<name>A0A1R0GUU2_9FUNG</name>
<sequence>MNVLRKKLSAIKRTSHADQHEYNVGIREKKGFSVNSVVRTTEDSQLKKIKLKNSIDISEKIDIQSFPISPSSKVNSHSTTHQSSLQTEKTDIHLSPLKNDQKPIHLSDRTVLQSITFEDANFRDTASYHSIDSLDLAHDSAFYSRFSEANNQPYNSFTMSSNNLSTTKDSYSINAFSEIPSVAEELPPSFKRKMLLLNKNLGRKKRVTNISLNVKDRPFSDSEKYYDLALNFHEIGDLTMAAAYYKKSAILKHPSGCLYYGLCLRHGWGIKENRPQSLVYIQNAVELLLSLDNQKLDKIEYLRIENDLPMAIYELGQSFVQGWGAPRNPKVGLGYFNIAAELGYSEAIVDLAFCYEHGIHLKRNMKQSAHYYRIAESKGVTFFGNSWIHKEKYLDNPVT</sequence>
<organism evidence="2 3">
    <name type="scientific">Smittium mucronatum</name>
    <dbReference type="NCBI Taxonomy" id="133383"/>
    <lineage>
        <taxon>Eukaryota</taxon>
        <taxon>Fungi</taxon>
        <taxon>Fungi incertae sedis</taxon>
        <taxon>Zoopagomycota</taxon>
        <taxon>Kickxellomycotina</taxon>
        <taxon>Harpellomycetes</taxon>
        <taxon>Harpellales</taxon>
        <taxon>Legeriomycetaceae</taxon>
        <taxon>Smittium</taxon>
    </lineage>
</organism>
<dbReference type="STRING" id="133383.A0A1R0GUU2"/>
<evidence type="ECO:0000313" key="2">
    <source>
        <dbReference type="EMBL" id="OLY80649.1"/>
    </source>
</evidence>
<dbReference type="PANTHER" id="PTHR43628">
    <property type="entry name" value="ACTIVATOR OF C KINASE PROTEIN 1-RELATED"/>
    <property type="match status" value="1"/>
</dbReference>
<dbReference type="SUPFAM" id="SSF81901">
    <property type="entry name" value="HCP-like"/>
    <property type="match status" value="1"/>
</dbReference>
<protein>
    <submittedName>
        <fullName evidence="2">Protein DSF2</fullName>
    </submittedName>
</protein>
<dbReference type="Proteomes" id="UP000187455">
    <property type="component" value="Unassembled WGS sequence"/>
</dbReference>
<dbReference type="InterPro" id="IPR052945">
    <property type="entry name" value="Mitotic_Regulator"/>
</dbReference>
<comment type="caution">
    <text evidence="2">The sequence shown here is derived from an EMBL/GenBank/DDBJ whole genome shotgun (WGS) entry which is preliminary data.</text>
</comment>
<dbReference type="OrthoDB" id="2148946at2759"/>
<evidence type="ECO:0000256" key="1">
    <source>
        <dbReference type="SAM" id="MobiDB-lite"/>
    </source>
</evidence>
<feature type="compositionally biased region" description="Low complexity" evidence="1">
    <location>
        <begin position="76"/>
        <end position="87"/>
    </location>
</feature>
<dbReference type="GO" id="GO:0010972">
    <property type="term" value="P:negative regulation of G2/M transition of mitotic cell cycle"/>
    <property type="evidence" value="ECO:0007669"/>
    <property type="project" value="TreeGrafter"/>
</dbReference>
<proteinExistence type="predicted"/>
<feature type="region of interest" description="Disordered" evidence="1">
    <location>
        <begin position="68"/>
        <end position="89"/>
    </location>
</feature>
<dbReference type="SMART" id="SM00671">
    <property type="entry name" value="SEL1"/>
    <property type="match status" value="4"/>
</dbReference>
<dbReference type="Pfam" id="PF08238">
    <property type="entry name" value="Sel1"/>
    <property type="match status" value="4"/>
</dbReference>
<reference evidence="2 3" key="1">
    <citation type="journal article" date="2016" name="Mol. Biol. Evol.">
        <title>Genome-Wide Survey of Gut Fungi (Harpellales) Reveals the First Horizontally Transferred Ubiquitin Gene from a Mosquito Host.</title>
        <authorList>
            <person name="Wang Y."/>
            <person name="White M.M."/>
            <person name="Kvist S."/>
            <person name="Moncalvo J.M."/>
        </authorList>
    </citation>
    <scope>NUCLEOTIDE SEQUENCE [LARGE SCALE GENOMIC DNA]</scope>
    <source>
        <strain evidence="2 3">ALG-7-W6</strain>
    </source>
</reference>
<dbReference type="InterPro" id="IPR011990">
    <property type="entry name" value="TPR-like_helical_dom_sf"/>
</dbReference>
<evidence type="ECO:0000313" key="3">
    <source>
        <dbReference type="Proteomes" id="UP000187455"/>
    </source>
</evidence>
<dbReference type="PANTHER" id="PTHR43628:SF1">
    <property type="entry name" value="CHITIN SYNTHASE REGULATORY FACTOR 2-RELATED"/>
    <property type="match status" value="1"/>
</dbReference>
<dbReference type="AlphaFoldDB" id="A0A1R0GUU2"/>
<accession>A0A1R0GUU2</accession>